<reference evidence="2 3" key="1">
    <citation type="submission" date="2018-08" db="EMBL/GenBank/DDBJ databases">
        <title>Genome and evolution of the arbuscular mycorrhizal fungus Diversispora epigaea (formerly Glomus versiforme) and its bacterial endosymbionts.</title>
        <authorList>
            <person name="Sun X."/>
            <person name="Fei Z."/>
            <person name="Harrison M."/>
        </authorList>
    </citation>
    <scope>NUCLEOTIDE SEQUENCE [LARGE SCALE GENOMIC DNA]</scope>
    <source>
        <strain evidence="2 3">IT104</strain>
    </source>
</reference>
<proteinExistence type="predicted"/>
<evidence type="ECO:0000313" key="2">
    <source>
        <dbReference type="EMBL" id="RHZ81301.1"/>
    </source>
</evidence>
<evidence type="ECO:0000256" key="1">
    <source>
        <dbReference type="SAM" id="MobiDB-lite"/>
    </source>
</evidence>
<protein>
    <submittedName>
        <fullName evidence="2">Uncharacterized protein</fullName>
    </submittedName>
</protein>
<dbReference type="AlphaFoldDB" id="A0A397IZC9"/>
<name>A0A397IZC9_9GLOM</name>
<comment type="caution">
    <text evidence="2">The sequence shown here is derived from an EMBL/GenBank/DDBJ whole genome shotgun (WGS) entry which is preliminary data.</text>
</comment>
<feature type="compositionally biased region" description="Basic and acidic residues" evidence="1">
    <location>
        <begin position="227"/>
        <end position="237"/>
    </location>
</feature>
<organism evidence="2 3">
    <name type="scientific">Diversispora epigaea</name>
    <dbReference type="NCBI Taxonomy" id="1348612"/>
    <lineage>
        <taxon>Eukaryota</taxon>
        <taxon>Fungi</taxon>
        <taxon>Fungi incertae sedis</taxon>
        <taxon>Mucoromycota</taxon>
        <taxon>Glomeromycotina</taxon>
        <taxon>Glomeromycetes</taxon>
        <taxon>Diversisporales</taxon>
        <taxon>Diversisporaceae</taxon>
        <taxon>Diversispora</taxon>
    </lineage>
</organism>
<dbReference type="OrthoDB" id="2360134at2759"/>
<dbReference type="EMBL" id="PQFF01000114">
    <property type="protein sequence ID" value="RHZ81301.1"/>
    <property type="molecule type" value="Genomic_DNA"/>
</dbReference>
<sequence length="321" mass="36851">MGMRVGNFNLQRNLLSATGPLYASAGKLNCTTAIAHYLSIIAAHPKLEEKLRYCSAFKIPNNINDSNNKRHICFGFDEALETFGVRFIKQNISGNIFDEKTLRDQIKASQDERERIDLLMSEYLGNYSISHSEWAVKSRKESLWKLVDDLVTVFGMDDPLSHQLFQKYTPTELHQEGLNRLIACYPDGLERIKAVYRQEVLGIECRNPKGRRTIGVVRTKLKDYDKKRSRNEAEKEITQPVAENSNEALPTTKPTEPQPKRRKTTGTKHRTTNDEIAILSVLKIHKNNLPNEAIASVCEKLSEVWTIKEVRAWWNNHKDKN</sequence>
<feature type="region of interest" description="Disordered" evidence="1">
    <location>
        <begin position="227"/>
        <end position="272"/>
    </location>
</feature>
<accession>A0A397IZC9</accession>
<dbReference type="Proteomes" id="UP000266861">
    <property type="component" value="Unassembled WGS sequence"/>
</dbReference>
<feature type="compositionally biased region" description="Basic residues" evidence="1">
    <location>
        <begin position="260"/>
        <end position="270"/>
    </location>
</feature>
<feature type="compositionally biased region" description="Polar residues" evidence="1">
    <location>
        <begin position="241"/>
        <end position="255"/>
    </location>
</feature>
<evidence type="ECO:0000313" key="3">
    <source>
        <dbReference type="Proteomes" id="UP000266861"/>
    </source>
</evidence>
<gene>
    <name evidence="2" type="ORF">Glove_122g92</name>
</gene>
<keyword evidence="3" id="KW-1185">Reference proteome</keyword>